<name>A0A6P5Y0Y6_DURZI</name>
<dbReference type="AlphaFoldDB" id="A0A6P5Y0Y6"/>
<evidence type="ECO:0000313" key="3">
    <source>
        <dbReference type="RefSeq" id="XP_022734079.1"/>
    </source>
</evidence>
<reference evidence="3" key="1">
    <citation type="submission" date="2025-08" db="UniProtKB">
        <authorList>
            <consortium name="RefSeq"/>
        </authorList>
    </citation>
    <scope>IDENTIFICATION</scope>
    <source>
        <tissue evidence="3">Fruit stalk</tissue>
    </source>
</reference>
<dbReference type="KEGG" id="dzi:111287669"/>
<evidence type="ECO:0000259" key="1">
    <source>
        <dbReference type="Pfam" id="PF03108"/>
    </source>
</evidence>
<keyword evidence="2" id="KW-1185">Reference proteome</keyword>
<dbReference type="Pfam" id="PF03108">
    <property type="entry name" value="DBD_Tnp_Mut"/>
    <property type="match status" value="1"/>
</dbReference>
<evidence type="ECO:0000313" key="2">
    <source>
        <dbReference type="Proteomes" id="UP000515121"/>
    </source>
</evidence>
<dbReference type="GeneID" id="111287669"/>
<dbReference type="InterPro" id="IPR004332">
    <property type="entry name" value="Transposase_MuDR"/>
</dbReference>
<dbReference type="RefSeq" id="XP_022734079.1">
    <property type="nucleotide sequence ID" value="XM_022878344.1"/>
</dbReference>
<dbReference type="PANTHER" id="PTHR31973:SF195">
    <property type="entry name" value="MUDR FAMILY TRANSPOSASE"/>
    <property type="match status" value="1"/>
</dbReference>
<protein>
    <submittedName>
        <fullName evidence="3">Uncharacterized protein LOC111287669</fullName>
    </submittedName>
</protein>
<dbReference type="PANTHER" id="PTHR31973">
    <property type="entry name" value="POLYPROTEIN, PUTATIVE-RELATED"/>
    <property type="match status" value="1"/>
</dbReference>
<feature type="domain" description="Transposase MuDR plant" evidence="1">
    <location>
        <begin position="147"/>
        <end position="214"/>
    </location>
</feature>
<dbReference type="Proteomes" id="UP000515121">
    <property type="component" value="Unplaced"/>
</dbReference>
<proteinExistence type="predicted"/>
<accession>A0A6P5Y0Y6</accession>
<dbReference type="OrthoDB" id="1426028at2759"/>
<sequence>MNDANVDIMLEIPSIHPFISNVELYLEVESIFIGPVEYKGQSKSFVPFAQLPTQDNDTSLDHANTHHANQPILPSTSEPTMERQVLVIDNIFGFSDCESISQYDKDTSANITADMNVNNEVLEKKNMRNMKSKKTPQSQSFAWNLDLELRKGLIFQDKAELKRAVQLFSIKRHKKYEVVEIKKIWSLGCKRHRESGCKWRLRAYQCKSHELFEITQYDAPHIYVYPRLSHDHPQLDSNLLAHEIESQVKVEPSITIVALNAKVKDKFSYDVSYKKMWHAKQKVITNVFDDWDISYRLRDSTVRVFGLFHRIFWAFSHSIEGFKYCRPIISIDATHLYGRYKGKMLIAMGVDANNQFLPLPFDVAEVESFDTVNEPSSRWQEPWAYHRICLRHICSNFNDKFHNKNLKILVIELEMHISYESLIP</sequence>
<gene>
    <name evidence="3" type="primary">LOC111287669</name>
</gene>
<organism evidence="2 3">
    <name type="scientific">Durio zibethinus</name>
    <name type="common">Durian</name>
    <dbReference type="NCBI Taxonomy" id="66656"/>
    <lineage>
        <taxon>Eukaryota</taxon>
        <taxon>Viridiplantae</taxon>
        <taxon>Streptophyta</taxon>
        <taxon>Embryophyta</taxon>
        <taxon>Tracheophyta</taxon>
        <taxon>Spermatophyta</taxon>
        <taxon>Magnoliopsida</taxon>
        <taxon>eudicotyledons</taxon>
        <taxon>Gunneridae</taxon>
        <taxon>Pentapetalae</taxon>
        <taxon>rosids</taxon>
        <taxon>malvids</taxon>
        <taxon>Malvales</taxon>
        <taxon>Malvaceae</taxon>
        <taxon>Helicteroideae</taxon>
        <taxon>Durio</taxon>
    </lineage>
</organism>